<reference evidence="1" key="1">
    <citation type="submission" date="2025-08" db="UniProtKB">
        <authorList>
            <consortium name="Ensembl"/>
        </authorList>
    </citation>
    <scope>IDENTIFICATION</scope>
</reference>
<proteinExistence type="predicted"/>
<name>A0A3Q4GAS6_NEOBR</name>
<accession>A0A3Q4GAS6</accession>
<organism evidence="1 2">
    <name type="scientific">Neolamprologus brichardi</name>
    <name type="common">Fairy cichlid</name>
    <name type="synonym">Lamprologus brichardi</name>
    <dbReference type="NCBI Taxonomy" id="32507"/>
    <lineage>
        <taxon>Eukaryota</taxon>
        <taxon>Metazoa</taxon>
        <taxon>Chordata</taxon>
        <taxon>Craniata</taxon>
        <taxon>Vertebrata</taxon>
        <taxon>Euteleostomi</taxon>
        <taxon>Actinopterygii</taxon>
        <taxon>Neopterygii</taxon>
        <taxon>Teleostei</taxon>
        <taxon>Neoteleostei</taxon>
        <taxon>Acanthomorphata</taxon>
        <taxon>Ovalentaria</taxon>
        <taxon>Cichlomorphae</taxon>
        <taxon>Cichliformes</taxon>
        <taxon>Cichlidae</taxon>
        <taxon>African cichlids</taxon>
        <taxon>Pseudocrenilabrinae</taxon>
        <taxon>Lamprologini</taxon>
        <taxon>Neolamprologus</taxon>
    </lineage>
</organism>
<dbReference type="STRING" id="32507.ENSNBRP00000006045"/>
<dbReference type="GeneTree" id="ENSGT00940000171777"/>
<dbReference type="OMA" id="YSEIMAC"/>
<keyword evidence="2" id="KW-1185">Reference proteome</keyword>
<sequence>MSDTYFEILQRSCSSGNYIPSGRQLPRTPPLTNVTRQLDFTNSEEPEQNMEVHKLIFYFSFCKESFTLRFLSQSFVLITICSEELPESHDPHSMLKGMKGYQLTAADLEFLKKMKEEQLVKKMQVKLEEVQKLLKTEMVALELACASKEKAEAELKRVSYSEIMACPQADLTDADAKSLLSMMKMRDIQDAMDKKRVELYQIKKMVANK</sequence>
<dbReference type="Proteomes" id="UP000261580">
    <property type="component" value="Unassembled WGS sequence"/>
</dbReference>
<evidence type="ECO:0000313" key="2">
    <source>
        <dbReference type="Proteomes" id="UP000261580"/>
    </source>
</evidence>
<dbReference type="Ensembl" id="ENSNBRT00000006231.1">
    <property type="protein sequence ID" value="ENSNBRP00000006045.1"/>
    <property type="gene ID" value="ENSNBRG00000004754.1"/>
</dbReference>
<reference evidence="1" key="2">
    <citation type="submission" date="2025-09" db="UniProtKB">
        <authorList>
            <consortium name="Ensembl"/>
        </authorList>
    </citation>
    <scope>IDENTIFICATION</scope>
</reference>
<protein>
    <submittedName>
        <fullName evidence="1">Uncharacterized protein</fullName>
    </submittedName>
</protein>
<evidence type="ECO:0000313" key="1">
    <source>
        <dbReference type="Ensembl" id="ENSNBRP00000006045.1"/>
    </source>
</evidence>
<dbReference type="AlphaFoldDB" id="A0A3Q4GAS6"/>